<gene>
    <name evidence="2" type="ORF">F443_14318</name>
</gene>
<sequence length="70" mass="7758">MMARWQSQGALAYGVHAGRRRPGNDGRPERRAQMILQGSLARLTTIMLAGTRRKRTTLKSPSAASRRASH</sequence>
<dbReference type="Proteomes" id="UP000018721">
    <property type="component" value="Unassembled WGS sequence"/>
</dbReference>
<protein>
    <submittedName>
        <fullName evidence="2">Uncharacterized protein</fullName>
    </submittedName>
</protein>
<name>V9EMT3_PHYNI</name>
<keyword evidence="3" id="KW-1185">Reference proteome</keyword>
<dbReference type="HOGENOM" id="CLU_2763388_0_0_1"/>
<organism evidence="2 3">
    <name type="scientific">Phytophthora nicotianae P1569</name>
    <dbReference type="NCBI Taxonomy" id="1317065"/>
    <lineage>
        <taxon>Eukaryota</taxon>
        <taxon>Sar</taxon>
        <taxon>Stramenopiles</taxon>
        <taxon>Oomycota</taxon>
        <taxon>Peronosporomycetes</taxon>
        <taxon>Peronosporales</taxon>
        <taxon>Peronosporaceae</taxon>
        <taxon>Phytophthora</taxon>
    </lineage>
</organism>
<proteinExistence type="predicted"/>
<dbReference type="EMBL" id="ANIZ01002476">
    <property type="protein sequence ID" value="ETI40241.1"/>
    <property type="molecule type" value="Genomic_DNA"/>
</dbReference>
<dbReference type="AlphaFoldDB" id="V9EMT3"/>
<evidence type="ECO:0000313" key="3">
    <source>
        <dbReference type="Proteomes" id="UP000018721"/>
    </source>
</evidence>
<accession>V9EMT3</accession>
<feature type="region of interest" description="Disordered" evidence="1">
    <location>
        <begin position="1"/>
        <end position="30"/>
    </location>
</feature>
<evidence type="ECO:0000313" key="2">
    <source>
        <dbReference type="EMBL" id="ETI40241.1"/>
    </source>
</evidence>
<reference evidence="2 3" key="1">
    <citation type="submission" date="2013-11" db="EMBL/GenBank/DDBJ databases">
        <title>The Genome Sequence of Phytophthora parasitica P1569.</title>
        <authorList>
            <consortium name="The Broad Institute Genomics Platform"/>
            <person name="Russ C."/>
            <person name="Tyler B."/>
            <person name="Panabieres F."/>
            <person name="Shan W."/>
            <person name="Tripathy S."/>
            <person name="Grunwald N."/>
            <person name="Machado M."/>
            <person name="Johnson C.S."/>
            <person name="Arredondo F."/>
            <person name="Hong C."/>
            <person name="Coffey M."/>
            <person name="Young S.K."/>
            <person name="Zeng Q."/>
            <person name="Gargeya S."/>
            <person name="Fitzgerald M."/>
            <person name="Abouelleil A."/>
            <person name="Alvarado L."/>
            <person name="Chapman S.B."/>
            <person name="Gainer-Dewar J."/>
            <person name="Goldberg J."/>
            <person name="Griggs A."/>
            <person name="Gujja S."/>
            <person name="Hansen M."/>
            <person name="Howarth C."/>
            <person name="Imamovic A."/>
            <person name="Ireland A."/>
            <person name="Larimer J."/>
            <person name="McCowan C."/>
            <person name="Murphy C."/>
            <person name="Pearson M."/>
            <person name="Poon T.W."/>
            <person name="Priest M."/>
            <person name="Roberts A."/>
            <person name="Saif S."/>
            <person name="Shea T."/>
            <person name="Sykes S."/>
            <person name="Wortman J."/>
            <person name="Nusbaum C."/>
            <person name="Birren B."/>
        </authorList>
    </citation>
    <scope>NUCLEOTIDE SEQUENCE [LARGE SCALE GENOMIC DNA]</scope>
    <source>
        <strain evidence="2 3">P1569</strain>
    </source>
</reference>
<feature type="region of interest" description="Disordered" evidence="1">
    <location>
        <begin position="51"/>
        <end position="70"/>
    </location>
</feature>
<evidence type="ECO:0000256" key="1">
    <source>
        <dbReference type="SAM" id="MobiDB-lite"/>
    </source>
</evidence>
<comment type="caution">
    <text evidence="2">The sequence shown here is derived from an EMBL/GenBank/DDBJ whole genome shotgun (WGS) entry which is preliminary data.</text>
</comment>